<evidence type="ECO:0000313" key="2">
    <source>
        <dbReference type="Proteomes" id="UP000243406"/>
    </source>
</evidence>
<dbReference type="Proteomes" id="UP000243406">
    <property type="component" value="Unassembled WGS sequence"/>
</dbReference>
<protein>
    <submittedName>
        <fullName evidence="1">RNA polymerase sporulation-specific sigma factor</fullName>
    </submittedName>
</protein>
<evidence type="ECO:0000313" key="1">
    <source>
        <dbReference type="EMBL" id="SKB41480.1"/>
    </source>
</evidence>
<dbReference type="GO" id="GO:0006352">
    <property type="term" value="P:DNA-templated transcription initiation"/>
    <property type="evidence" value="ECO:0007669"/>
    <property type="project" value="InterPro"/>
</dbReference>
<sequence length="212" mass="25364">MNFFPTFSKINAYCIVETEHMFGSYTEIGGKEMETNTYEDIEQALIGYKEATATWDKQEYLRQLLAYITPLIKKKIRHYFGYVDEDLLQLGYVRTIELIDNYELERNILFMGYMKRMLGCYYYDEKRKQAKVADLVEYDETFMELDYESGYFDIELEDLLKGLSYKERYVVERHIMDKSLLKNVAQELDVSYVYAKELKRNAIKKLRVLICL</sequence>
<keyword evidence="2" id="KW-1185">Reference proteome</keyword>
<gene>
    <name evidence="1" type="ORF">SAMN02745120_1399</name>
</gene>
<dbReference type="SUPFAM" id="SSF88946">
    <property type="entry name" value="Sigma2 domain of RNA polymerase sigma factors"/>
    <property type="match status" value="1"/>
</dbReference>
<reference evidence="2" key="1">
    <citation type="submission" date="2017-02" db="EMBL/GenBank/DDBJ databases">
        <authorList>
            <person name="Varghese N."/>
            <person name="Submissions S."/>
        </authorList>
    </citation>
    <scope>NUCLEOTIDE SEQUENCE [LARGE SCALE GENOMIC DNA]</scope>
    <source>
        <strain evidence="2">ATCC 35199</strain>
    </source>
</reference>
<dbReference type="AlphaFoldDB" id="A0A1T5B3D8"/>
<dbReference type="GO" id="GO:0003700">
    <property type="term" value="F:DNA-binding transcription factor activity"/>
    <property type="evidence" value="ECO:0007669"/>
    <property type="project" value="InterPro"/>
</dbReference>
<proteinExistence type="predicted"/>
<organism evidence="1 2">
    <name type="scientific">Acetoanaerobium noterae</name>
    <dbReference type="NCBI Taxonomy" id="745369"/>
    <lineage>
        <taxon>Bacteria</taxon>
        <taxon>Bacillati</taxon>
        <taxon>Bacillota</taxon>
        <taxon>Clostridia</taxon>
        <taxon>Peptostreptococcales</taxon>
        <taxon>Filifactoraceae</taxon>
        <taxon>Acetoanaerobium</taxon>
    </lineage>
</organism>
<accession>A0A1T5B3D8</accession>
<name>A0A1T5B3D8_9FIRM</name>
<dbReference type="InterPro" id="IPR013324">
    <property type="entry name" value="RNA_pol_sigma_r3/r4-like"/>
</dbReference>
<dbReference type="InterPro" id="IPR013325">
    <property type="entry name" value="RNA_pol_sigma_r2"/>
</dbReference>
<dbReference type="EMBL" id="FUYN01000002">
    <property type="protein sequence ID" value="SKB41480.1"/>
    <property type="molecule type" value="Genomic_DNA"/>
</dbReference>
<dbReference type="SUPFAM" id="SSF88659">
    <property type="entry name" value="Sigma3 and sigma4 domains of RNA polymerase sigma factors"/>
    <property type="match status" value="1"/>
</dbReference>